<evidence type="ECO:0000313" key="3">
    <source>
        <dbReference type="Proteomes" id="UP000038010"/>
    </source>
</evidence>
<dbReference type="GO" id="GO:0016491">
    <property type="term" value="F:oxidoreductase activity"/>
    <property type="evidence" value="ECO:0007669"/>
    <property type="project" value="UniProtKB-KW"/>
</dbReference>
<organism evidence="2 3">
    <name type="scientific">Cyphellophora attinorum</name>
    <dbReference type="NCBI Taxonomy" id="1664694"/>
    <lineage>
        <taxon>Eukaryota</taxon>
        <taxon>Fungi</taxon>
        <taxon>Dikarya</taxon>
        <taxon>Ascomycota</taxon>
        <taxon>Pezizomycotina</taxon>
        <taxon>Eurotiomycetes</taxon>
        <taxon>Chaetothyriomycetidae</taxon>
        <taxon>Chaetothyriales</taxon>
        <taxon>Cyphellophoraceae</taxon>
        <taxon>Cyphellophora</taxon>
    </lineage>
</organism>
<dbReference type="VEuPathDB" id="FungiDB:AB675_108"/>
<proteinExistence type="predicted"/>
<sequence>MVAYPAIKASNAAIDESTMPQVAVFVGGTSGIGKLTIKALVATGHSTRIYLVGRKSSEGRTKAFIEEQRSVNPKAEIVWIEGEVSLLADTKRICDLIKSKETCIDLLFLTAGYAQFWKLELTSEGHGIVQTLEYYSRMLFVEQLLPQLKRANAGRVISVAGGGLETTRIDLEDLDLKKNFSSFKGQPLYLTQNSLYMEQLADDNPDVSFIHTWPGFVDTGNLWRSVDRNSWMGWVLWLTLQPLISLLTYTDDEAGQRYLFQSTSAAFGGQGVDWHSKPGRNSYDRQANGLYLVNHRCDCTPNAKTMATLRKEARGKNWAHTQSVLGPYL</sequence>
<dbReference type="PANTHER" id="PTHR47534:SF3">
    <property type="entry name" value="ALCOHOL DEHYDROGENASE-LIKE C-TERMINAL DOMAIN-CONTAINING PROTEIN"/>
    <property type="match status" value="1"/>
</dbReference>
<dbReference type="InterPro" id="IPR052228">
    <property type="entry name" value="Sec_Metab_Biosynth_Oxidored"/>
</dbReference>
<evidence type="ECO:0000256" key="1">
    <source>
        <dbReference type="ARBA" id="ARBA00023002"/>
    </source>
</evidence>
<dbReference type="RefSeq" id="XP_017997655.1">
    <property type="nucleotide sequence ID" value="XM_018139700.1"/>
</dbReference>
<protein>
    <recommendedName>
        <fullName evidence="4">NAD(P)-binding protein</fullName>
    </recommendedName>
</protein>
<keyword evidence="1" id="KW-0560">Oxidoreductase</keyword>
<dbReference type="AlphaFoldDB" id="A0A0N1H6C7"/>
<gene>
    <name evidence="2" type="ORF">AB675_108</name>
</gene>
<dbReference type="Pfam" id="PF00106">
    <property type="entry name" value="adh_short"/>
    <property type="match status" value="1"/>
</dbReference>
<dbReference type="InterPro" id="IPR002347">
    <property type="entry name" value="SDR_fam"/>
</dbReference>
<name>A0A0N1H6C7_9EURO</name>
<dbReference type="GeneID" id="28731474"/>
<dbReference type="Gene3D" id="3.40.50.720">
    <property type="entry name" value="NAD(P)-binding Rossmann-like Domain"/>
    <property type="match status" value="1"/>
</dbReference>
<evidence type="ECO:0000313" key="2">
    <source>
        <dbReference type="EMBL" id="KPI37692.1"/>
    </source>
</evidence>
<dbReference type="EMBL" id="LFJN01000022">
    <property type="protein sequence ID" value="KPI37692.1"/>
    <property type="molecule type" value="Genomic_DNA"/>
</dbReference>
<accession>A0A0N1H6C7</accession>
<dbReference type="OrthoDB" id="2898509at2759"/>
<dbReference type="InterPro" id="IPR036291">
    <property type="entry name" value="NAD(P)-bd_dom_sf"/>
</dbReference>
<dbReference type="PANTHER" id="PTHR47534">
    <property type="entry name" value="YALI0E05731P"/>
    <property type="match status" value="1"/>
</dbReference>
<dbReference type="Proteomes" id="UP000038010">
    <property type="component" value="Unassembled WGS sequence"/>
</dbReference>
<dbReference type="STRING" id="1664694.A0A0N1H6C7"/>
<reference evidence="2 3" key="1">
    <citation type="submission" date="2015-06" db="EMBL/GenBank/DDBJ databases">
        <title>Draft genome of the ant-associated black yeast Phialophora attae CBS 131958.</title>
        <authorList>
            <person name="Moreno L.F."/>
            <person name="Stielow B.J."/>
            <person name="de Hoog S."/>
            <person name="Vicente V.A."/>
            <person name="Weiss V.A."/>
            <person name="de Vries M."/>
            <person name="Cruz L.M."/>
            <person name="Souza E.M."/>
        </authorList>
    </citation>
    <scope>NUCLEOTIDE SEQUENCE [LARGE SCALE GENOMIC DNA]</scope>
    <source>
        <strain evidence="2 3">CBS 131958</strain>
    </source>
</reference>
<evidence type="ECO:0008006" key="4">
    <source>
        <dbReference type="Google" id="ProtNLM"/>
    </source>
</evidence>
<dbReference type="SUPFAM" id="SSF51735">
    <property type="entry name" value="NAD(P)-binding Rossmann-fold domains"/>
    <property type="match status" value="1"/>
</dbReference>
<comment type="caution">
    <text evidence="2">The sequence shown here is derived from an EMBL/GenBank/DDBJ whole genome shotgun (WGS) entry which is preliminary data.</text>
</comment>
<keyword evidence="3" id="KW-1185">Reference proteome</keyword>